<name>A0A1H9ZBP8_9GAMM</name>
<reference evidence="3" key="1">
    <citation type="submission" date="2016-10" db="EMBL/GenBank/DDBJ databases">
        <authorList>
            <person name="Varghese N."/>
            <person name="Submissions S."/>
        </authorList>
    </citation>
    <scope>NUCLEOTIDE SEQUENCE [LARGE SCALE GENOMIC DNA]</scope>
    <source>
        <strain evidence="3">CGMCC 1.6489</strain>
    </source>
</reference>
<dbReference type="InterPro" id="IPR024467">
    <property type="entry name" value="Xre/MbcA/ParS-like_toxin-bd"/>
</dbReference>
<gene>
    <name evidence="2" type="ORF">SAMN04487962_101544</name>
</gene>
<accession>A0A1H9ZBP8</accession>
<keyword evidence="3" id="KW-1185">Reference proteome</keyword>
<evidence type="ECO:0000313" key="3">
    <source>
        <dbReference type="Proteomes" id="UP000198762"/>
    </source>
</evidence>
<dbReference type="Pfam" id="PF09722">
    <property type="entry name" value="Xre_MbcA_ParS_C"/>
    <property type="match status" value="1"/>
</dbReference>
<dbReference type="EMBL" id="FOHZ01000001">
    <property type="protein sequence ID" value="SES78747.1"/>
    <property type="molecule type" value="Genomic_DNA"/>
</dbReference>
<dbReference type="Proteomes" id="UP000198762">
    <property type="component" value="Unassembled WGS sequence"/>
</dbReference>
<sequence length="121" mass="13325">MTLAAATQNRTNDRTLLAKALFNAADAMGVAKADVSKIVGRDRTGITRDGIDPQSKSGELALMFVRVYRGLYALVGGDRDNMRHWLTTDNEYFGQAPLQTMKTCEGLVRVVMYLDAIRGKV</sequence>
<feature type="domain" description="Antitoxin Xre/MbcA/ParS-like toxin-binding" evidence="1">
    <location>
        <begin position="71"/>
        <end position="119"/>
    </location>
</feature>
<dbReference type="STRING" id="430453.SAMN04487962_101544"/>
<organism evidence="2 3">
    <name type="scientific">Marinobacter segnicrescens</name>
    <dbReference type="NCBI Taxonomy" id="430453"/>
    <lineage>
        <taxon>Bacteria</taxon>
        <taxon>Pseudomonadati</taxon>
        <taxon>Pseudomonadota</taxon>
        <taxon>Gammaproteobacteria</taxon>
        <taxon>Pseudomonadales</taxon>
        <taxon>Marinobacteraceae</taxon>
        <taxon>Marinobacter</taxon>
    </lineage>
</organism>
<dbReference type="AlphaFoldDB" id="A0A1H9ZBP8"/>
<protein>
    <recommendedName>
        <fullName evidence="1">Antitoxin Xre/MbcA/ParS-like toxin-binding domain-containing protein</fullName>
    </recommendedName>
</protein>
<evidence type="ECO:0000259" key="1">
    <source>
        <dbReference type="Pfam" id="PF09722"/>
    </source>
</evidence>
<proteinExistence type="predicted"/>
<dbReference type="RefSeq" id="WP_218144752.1">
    <property type="nucleotide sequence ID" value="NZ_FOHZ01000001.1"/>
</dbReference>
<evidence type="ECO:0000313" key="2">
    <source>
        <dbReference type="EMBL" id="SES78747.1"/>
    </source>
</evidence>